<name>A0A366S9P9_9HYPO</name>
<dbReference type="SUPFAM" id="SSF56399">
    <property type="entry name" value="ADP-ribosylation"/>
    <property type="match status" value="1"/>
</dbReference>
<dbReference type="GeneID" id="41991299"/>
<dbReference type="RefSeq" id="XP_031020007.1">
    <property type="nucleotide sequence ID" value="XM_031156003.1"/>
</dbReference>
<dbReference type="EMBL" id="QKXC01000039">
    <property type="protein sequence ID" value="RBR25416.1"/>
    <property type="molecule type" value="Genomic_DNA"/>
</dbReference>
<dbReference type="Gene3D" id="3.90.228.10">
    <property type="match status" value="1"/>
</dbReference>
<dbReference type="AlphaFoldDB" id="A0A366S9P9"/>
<evidence type="ECO:0000256" key="1">
    <source>
        <dbReference type="SAM" id="MobiDB-lite"/>
    </source>
</evidence>
<gene>
    <name evidence="2" type="ORF">FIESC28_01853</name>
</gene>
<accession>A0A366S9P9</accession>
<evidence type="ECO:0000313" key="2">
    <source>
        <dbReference type="EMBL" id="RBR25416.1"/>
    </source>
</evidence>
<evidence type="ECO:0000313" key="3">
    <source>
        <dbReference type="Proteomes" id="UP000253153"/>
    </source>
</evidence>
<proteinExistence type="predicted"/>
<feature type="region of interest" description="Disordered" evidence="1">
    <location>
        <begin position="253"/>
        <end position="290"/>
    </location>
</feature>
<reference evidence="2 3" key="1">
    <citation type="submission" date="2018-06" db="EMBL/GenBank/DDBJ databases">
        <title>Fusarium incarnatum-equiseti species complex species 28.</title>
        <authorList>
            <person name="Gardiner D.M."/>
        </authorList>
    </citation>
    <scope>NUCLEOTIDE SEQUENCE [LARGE SCALE GENOMIC DNA]</scope>
    <source>
        <strain evidence="2 3">FIESC_28</strain>
    </source>
</reference>
<sequence length="528" mass="57570">MPSTGFFGVSALNLGPLTTTFTAPSSCATQSDHQIFANATSPHFPYQVAESCTMKPFGDCYPSGEKWESEKKQTTKFVHGAYQYFSPGIACPKGWETVGLLKHGSSTGQFGISGVLTVSGDPESYGIDEEAQPLQPTDFWKNVLDRSETMAVCCPTSYIGDTYGFCRSMIAPVMSYPGSREVCYVESGYDGDQTTVTVSVGPTKTVGLISNIPNESATVTTRTKIATARPDELTLFSYGSFVPAVTLIYKEEDAEGKSGDGDGETTTATADSTATGETTAAETTSSDESAAAGIQRSGVYYHTNPYATKSPLVYVTNMGGPKLYRLSKSEILFRDLKREFMKTWEESGNLVPQIKDIYYVREADLDRTHRGRRFDDYLSHHGGIWEHAFHGTNRECHIGDPKNGLENGHLKCCGDDICGVCGIIRKSFKMAHAEADMFQDNACPGSLEMILVVRYVPGVKQFLKKADSVRTGPDPGFDSVEAVLRKDGGSVNYPESVVYRDEAIVPIGVIVYSRDGYYDLTHDGKIND</sequence>
<organism evidence="2 3">
    <name type="scientific">Fusarium coffeatum</name>
    <dbReference type="NCBI Taxonomy" id="231269"/>
    <lineage>
        <taxon>Eukaryota</taxon>
        <taxon>Fungi</taxon>
        <taxon>Dikarya</taxon>
        <taxon>Ascomycota</taxon>
        <taxon>Pezizomycotina</taxon>
        <taxon>Sordariomycetes</taxon>
        <taxon>Hypocreomycetidae</taxon>
        <taxon>Hypocreales</taxon>
        <taxon>Nectriaceae</taxon>
        <taxon>Fusarium</taxon>
        <taxon>Fusarium incarnatum-equiseti species complex</taxon>
    </lineage>
</organism>
<comment type="caution">
    <text evidence="2">The sequence shown here is derived from an EMBL/GenBank/DDBJ whole genome shotgun (WGS) entry which is preliminary data.</text>
</comment>
<dbReference type="Proteomes" id="UP000253153">
    <property type="component" value="Unassembled WGS sequence"/>
</dbReference>
<dbReference type="OrthoDB" id="5429716at2759"/>
<protein>
    <submittedName>
        <fullName evidence="2">Uncharacterized protein</fullName>
    </submittedName>
</protein>
<feature type="compositionally biased region" description="Low complexity" evidence="1">
    <location>
        <begin position="264"/>
        <end position="290"/>
    </location>
</feature>
<keyword evidence="3" id="KW-1185">Reference proteome</keyword>